<evidence type="ECO:0000256" key="1">
    <source>
        <dbReference type="SAM" id="MobiDB-lite"/>
    </source>
</evidence>
<sequence length="962" mass="97414">MAVAGWEALVFEAAPPVDVRFDAGAAHAVADPRVRAAQTTAAERVRVLRALNPPPARPSACQQHGFGRAVRATPSGTMAHHGAVGARASSARAQSAERLRAHGTGARAAFLDGALAAGDAQAPEAAAATARARAAARDAAARDERHSAAAQRSEHAGSSAIAAARALAERDARLRAADADAARARDGAAREKATRAALAARGRAKMAEDVARSARTEHDDARDAAARVAIRQLERRLAAHARRLARERVAARARADARADDDVDAFALAAERAAVHAAMGAEPAPGRPRTHVHKLTLSAVARGEVEPPVASATRGAGDGGAGGRGPAASAAAAPARSAESVLDMLHAQAAEVSARAARLASARTSQRAATLFAQMHEVISAAGMSARGADPRTEDDEGDLYGYRLSQLHEHAAQFGDAPPPRRGAPPPEPAVPAATRRHAPLERTRKPFPAAAAAAPARDALATLYAKLGEYERIDGRPARRASAAPRDDDGANGGRDAAAAALAAADALLAQMRAGGAPSPLPTALAAFAGTADGADGLDAHGAAATDALAAARDTVARVRGAHDGVAHDGGAHDGGAHDGGTHGGKRRSAGHAKARLSARDSRRAHVPLASASPPAALGNVRAAPRRAGSAPPGERASAGAYARGQGEDRGRETAPDAVRSSRGDGALHSVRRQFAVRTPVRAIVGTVGGAASDTGAARGAGAGAADWIRGATEAAATVDAVCAPCARADDASTIVHPPGSPPRTAAPFGAAAPRATPSGHFAHHLVLAPHPPAAGGVEARSTARPGSAAAGGVRQHALHADWHRRGNGASRNAPAEPAGGERPARGALTLCCGEPYGQFCCKRHHPDPLVVCCQAHDPLPLFRVLARAQRADDGRPRGPRGFKQPRGPVSGFIAPTHSFSSNRRPAAEAAIDGKGGHAFGGARRIIAFGPADRVRAGPGVGIVPAPPVALSPSDCFPEA</sequence>
<organism evidence="2 3">
    <name type="scientific">Diacronema lutheri</name>
    <name type="common">Unicellular marine alga</name>
    <name type="synonym">Monochrysis lutheri</name>
    <dbReference type="NCBI Taxonomy" id="2081491"/>
    <lineage>
        <taxon>Eukaryota</taxon>
        <taxon>Haptista</taxon>
        <taxon>Haptophyta</taxon>
        <taxon>Pavlovophyceae</taxon>
        <taxon>Pavlovales</taxon>
        <taxon>Pavlovaceae</taxon>
        <taxon>Diacronema</taxon>
    </lineage>
</organism>
<feature type="region of interest" description="Disordered" evidence="1">
    <location>
        <begin position="305"/>
        <end position="332"/>
    </location>
</feature>
<feature type="region of interest" description="Disordered" evidence="1">
    <location>
        <begin position="873"/>
        <end position="905"/>
    </location>
</feature>
<protein>
    <submittedName>
        <fullName evidence="2">Uncharacterized protein</fullName>
    </submittedName>
</protein>
<keyword evidence="3" id="KW-1185">Reference proteome</keyword>
<dbReference type="Proteomes" id="UP000751190">
    <property type="component" value="Unassembled WGS sequence"/>
</dbReference>
<gene>
    <name evidence="2" type="ORF">KFE25_007859</name>
</gene>
<feature type="region of interest" description="Disordered" evidence="1">
    <location>
        <begin position="478"/>
        <end position="497"/>
    </location>
</feature>
<feature type="compositionally biased region" description="Basic and acidic residues" evidence="1">
    <location>
        <begin position="566"/>
        <end position="583"/>
    </location>
</feature>
<feature type="region of interest" description="Disordered" evidence="1">
    <location>
        <begin position="181"/>
        <end position="200"/>
    </location>
</feature>
<reference evidence="2" key="1">
    <citation type="submission" date="2021-05" db="EMBL/GenBank/DDBJ databases">
        <title>The genome of the haptophyte Pavlova lutheri (Diacronema luteri, Pavlovales) - a model for lipid biosynthesis in eukaryotic algae.</title>
        <authorList>
            <person name="Hulatt C.J."/>
            <person name="Posewitz M.C."/>
        </authorList>
    </citation>
    <scope>NUCLEOTIDE SEQUENCE</scope>
    <source>
        <strain evidence="2">NIVA-4/92</strain>
    </source>
</reference>
<feature type="compositionally biased region" description="Pro residues" evidence="1">
    <location>
        <begin position="418"/>
        <end position="431"/>
    </location>
</feature>
<feature type="compositionally biased region" description="Basic and acidic residues" evidence="1">
    <location>
        <begin position="648"/>
        <end position="665"/>
    </location>
</feature>
<dbReference type="AlphaFoldDB" id="A0A8J6CFP8"/>
<proteinExistence type="predicted"/>
<feature type="region of interest" description="Disordered" evidence="1">
    <location>
        <begin position="805"/>
        <end position="825"/>
    </location>
</feature>
<evidence type="ECO:0000313" key="2">
    <source>
        <dbReference type="EMBL" id="KAG8469341.1"/>
    </source>
</evidence>
<feature type="compositionally biased region" description="Gly residues" evidence="1">
    <location>
        <begin position="316"/>
        <end position="325"/>
    </location>
</feature>
<dbReference type="OrthoDB" id="10677539at2759"/>
<feature type="compositionally biased region" description="Basic residues" evidence="1">
    <location>
        <begin position="586"/>
        <end position="599"/>
    </location>
</feature>
<name>A0A8J6CFP8_DIALT</name>
<feature type="region of interest" description="Disordered" evidence="1">
    <location>
        <begin position="136"/>
        <end position="162"/>
    </location>
</feature>
<evidence type="ECO:0000313" key="3">
    <source>
        <dbReference type="Proteomes" id="UP000751190"/>
    </source>
</evidence>
<feature type="compositionally biased region" description="Low complexity" evidence="1">
    <location>
        <begin position="816"/>
        <end position="825"/>
    </location>
</feature>
<accession>A0A8J6CFP8</accession>
<feature type="region of interest" description="Disordered" evidence="1">
    <location>
        <begin position="414"/>
        <end position="454"/>
    </location>
</feature>
<comment type="caution">
    <text evidence="2">The sequence shown here is derived from an EMBL/GenBank/DDBJ whole genome shotgun (WGS) entry which is preliminary data.</text>
</comment>
<dbReference type="EMBL" id="JAGTXO010000003">
    <property type="protein sequence ID" value="KAG8469341.1"/>
    <property type="molecule type" value="Genomic_DNA"/>
</dbReference>
<feature type="compositionally biased region" description="Basic and acidic residues" evidence="1">
    <location>
        <begin position="136"/>
        <end position="155"/>
    </location>
</feature>
<feature type="compositionally biased region" description="Basic and acidic residues" evidence="1">
    <location>
        <begin position="181"/>
        <end position="194"/>
    </location>
</feature>
<feature type="region of interest" description="Disordered" evidence="1">
    <location>
        <begin position="566"/>
        <end position="669"/>
    </location>
</feature>
<feature type="compositionally biased region" description="Low complexity" evidence="1">
    <location>
        <begin position="610"/>
        <end position="639"/>
    </location>
</feature>